<dbReference type="HOGENOM" id="CLU_1007709_0_0_7"/>
<dbReference type="STRING" id="246197.MXAN_3243"/>
<name>Q1D7D1_MYXXD</name>
<protein>
    <submittedName>
        <fullName evidence="1">Uncharacterized protein</fullName>
    </submittedName>
</protein>
<dbReference type="AlphaFoldDB" id="Q1D7D1"/>
<evidence type="ECO:0000313" key="2">
    <source>
        <dbReference type="Proteomes" id="UP000002402"/>
    </source>
</evidence>
<sequence length="276" mass="30325">MTMEPMRRIRTSTLTTDDNGRLSYEGAGFSGLAYRVEDDGVVRELLAVSEGSVSGTSDDWLPQLEGARLDRACLELADAYGPLLWRGAPVDGIVYTFNRQGLCLVEEAYASGQPADTARREWYPSGAPKADMRNGDGWAWFEDGRVRARATPEQTLLNLPVRDDGSLSGIVLHDPSLLDVTSVKPMAFSNEFLLTGRGVDDRLLQTLRDETGLGTVLRLHLIDTAVTPASVEVLASLKSLNELWLRRNRALGPGQVEALRARRPDGVVHYEEDPTT</sequence>
<dbReference type="eggNOG" id="ENOG5033M8B">
    <property type="taxonomic scope" value="Bacteria"/>
</dbReference>
<dbReference type="GeneID" id="41360596"/>
<reference evidence="1 2" key="1">
    <citation type="journal article" date="2006" name="Proc. Natl. Acad. Sci. U.S.A.">
        <title>Evolution of sensory complexity recorded in a myxobacterial genome.</title>
        <authorList>
            <person name="Goldman B.S."/>
            <person name="Nierman W.C."/>
            <person name="Kaiser D."/>
            <person name="Slater S.C."/>
            <person name="Durkin A.S."/>
            <person name="Eisen J.A."/>
            <person name="Ronning C.M."/>
            <person name="Barbazuk W.B."/>
            <person name="Blanchard M."/>
            <person name="Field C."/>
            <person name="Halling C."/>
            <person name="Hinkle G."/>
            <person name="Iartchuk O."/>
            <person name="Kim H.S."/>
            <person name="Mackenzie C."/>
            <person name="Madupu R."/>
            <person name="Miller N."/>
            <person name="Shvartsbeyn A."/>
            <person name="Sullivan S.A."/>
            <person name="Vaudin M."/>
            <person name="Wiegand R."/>
            <person name="Kaplan H.B."/>
        </authorList>
    </citation>
    <scope>NUCLEOTIDE SEQUENCE [LARGE SCALE GENOMIC DNA]</scope>
    <source>
        <strain evidence="2">DK1622</strain>
    </source>
</reference>
<dbReference type="RefSeq" id="WP_011553288.1">
    <property type="nucleotide sequence ID" value="NC_008095.1"/>
</dbReference>
<organism evidence="1 2">
    <name type="scientific">Myxococcus xanthus (strain DK1622)</name>
    <dbReference type="NCBI Taxonomy" id="246197"/>
    <lineage>
        <taxon>Bacteria</taxon>
        <taxon>Pseudomonadati</taxon>
        <taxon>Myxococcota</taxon>
        <taxon>Myxococcia</taxon>
        <taxon>Myxococcales</taxon>
        <taxon>Cystobacterineae</taxon>
        <taxon>Myxococcaceae</taxon>
        <taxon>Myxococcus</taxon>
    </lineage>
</organism>
<dbReference type="KEGG" id="mxa:MXAN_3243"/>
<dbReference type="EnsemblBacteria" id="ABF86467">
    <property type="protein sequence ID" value="ABF86467"/>
    <property type="gene ID" value="MXAN_3243"/>
</dbReference>
<keyword evidence="2" id="KW-1185">Reference proteome</keyword>
<gene>
    <name evidence="1" type="ordered locus">MXAN_3243</name>
</gene>
<evidence type="ECO:0000313" key="1">
    <source>
        <dbReference type="EMBL" id="ABF86467.1"/>
    </source>
</evidence>
<accession>Q1D7D1</accession>
<dbReference type="OrthoDB" id="4563261at2"/>
<dbReference type="Proteomes" id="UP000002402">
    <property type="component" value="Chromosome"/>
</dbReference>
<proteinExistence type="predicted"/>
<dbReference type="EMBL" id="CP000113">
    <property type="protein sequence ID" value="ABF86467.1"/>
    <property type="molecule type" value="Genomic_DNA"/>
</dbReference>